<protein>
    <submittedName>
        <fullName evidence="5">Tail fiber protein</fullName>
    </submittedName>
</protein>
<evidence type="ECO:0000256" key="1">
    <source>
        <dbReference type="ARBA" id="ARBA00004328"/>
    </source>
</evidence>
<dbReference type="EMBL" id="OQ137560">
    <property type="protein sequence ID" value="WCA46294.1"/>
    <property type="molecule type" value="Genomic_DNA"/>
</dbReference>
<dbReference type="InterPro" id="IPR005604">
    <property type="entry name" value="Phage_T7_tail_fibre-like_N"/>
</dbReference>
<organism evidence="5 6">
    <name type="scientific">Caulobacter phage ERS</name>
    <dbReference type="NCBI Taxonomy" id="3020392"/>
    <lineage>
        <taxon>Viruses</taxon>
        <taxon>Duplodnaviria</taxon>
        <taxon>Heunggongvirae</taxon>
        <taxon>Uroviricota</taxon>
        <taxon>Caudoviricetes</taxon>
        <taxon>Autographivirales</taxon>
        <taxon>Autonotataviridae</taxon>
        <taxon>Percyvirus</taxon>
        <taxon>Percyvirus ERS</taxon>
    </lineage>
</organism>
<dbReference type="GO" id="GO:0098015">
    <property type="term" value="C:virus tail"/>
    <property type="evidence" value="ECO:0007669"/>
    <property type="project" value="UniProtKB-KW"/>
</dbReference>
<feature type="domain" description="Bacteriophage T7 tail fibre protein-like N-terminal" evidence="4">
    <location>
        <begin position="13"/>
        <end position="125"/>
    </location>
</feature>
<proteinExistence type="predicted"/>
<evidence type="ECO:0000313" key="6">
    <source>
        <dbReference type="Proteomes" id="UP001218127"/>
    </source>
</evidence>
<keyword evidence="6" id="KW-1185">Reference proteome</keyword>
<accession>A0AAE9WXC2</accession>
<name>A0AAE9WXC2_9CAUD</name>
<sequence length="408" mass="41851">MADNPMLDPSISYSTNRFTSNGSQTTFELSFAGGYISQSNVKAYYVNALDQVVQVALTFVGTNTVSISSPIPSGLVLVVYRDTPKDAPLVDFTDGAIINEKSLDTLAKQAILATGEMIDRFKETIFEGDAVQAIAEGAVATAEDAADEAAFAGADAAAALAASAQAVLTANNASASATNTASQFAALVATVTSITGADYSGFVTATNTLTIGGTKTFANAVTIGTVANTRIVLNTNGTYTINGTTRAFNAWGDLTGVPSTFPPSTHTHSQSDITGLGTALSNLTTSVNGKVADGDSLKGDRQTIVTPTITAGVLTLNLALGSVFDVAWDANITSVVVQNAPTGMANWTLILKAIASGGTSVTWNASVFKFVNGVAPTLISTVGAQNFLSMCTRNQGSRVDVFFSGATP</sequence>
<keyword evidence="2" id="KW-1227">Viral tail protein</keyword>
<reference evidence="6" key="1">
    <citation type="journal article" date="2024" name="Viruses">
        <title>New Genera and Species of Caulobacter and Brevundimonas Bacteriophages Provide Insights into Phage Genome Evolution.</title>
        <authorList>
            <person name="Ely B."/>
            <person name="Hils M."/>
            <person name="Clarke A."/>
            <person name="Albert M."/>
            <person name="Holness N."/>
            <person name="Lenski J."/>
            <person name="Mohammadi T."/>
        </authorList>
    </citation>
    <scope>NUCLEOTIDE SEQUENCE [LARGE SCALE GENOMIC DNA]</scope>
</reference>
<evidence type="ECO:0000313" key="5">
    <source>
        <dbReference type="EMBL" id="WCA46294.1"/>
    </source>
</evidence>
<dbReference type="Pfam" id="PF03906">
    <property type="entry name" value="Phage_T7_tail"/>
    <property type="match status" value="1"/>
</dbReference>
<gene>
    <name evidence="5" type="primary">ERS_gp046</name>
</gene>
<evidence type="ECO:0000256" key="2">
    <source>
        <dbReference type="ARBA" id="ARBA00022732"/>
    </source>
</evidence>
<evidence type="ECO:0000256" key="3">
    <source>
        <dbReference type="ARBA" id="ARBA00022844"/>
    </source>
</evidence>
<dbReference type="Proteomes" id="UP001218127">
    <property type="component" value="Segment"/>
</dbReference>
<comment type="subcellular location">
    <subcellularLocation>
        <location evidence="1">Virion</location>
    </subcellularLocation>
</comment>
<evidence type="ECO:0000259" key="4">
    <source>
        <dbReference type="Pfam" id="PF03906"/>
    </source>
</evidence>
<keyword evidence="3" id="KW-0946">Virion</keyword>